<feature type="compositionally biased region" description="Basic residues" evidence="1">
    <location>
        <begin position="8"/>
        <end position="21"/>
    </location>
</feature>
<reference evidence="4" key="1">
    <citation type="submission" date="2019-10" db="EMBL/GenBank/DDBJ databases">
        <title>Antimicrobial potential of Antarctic Bacteria.</title>
        <authorList>
            <person name="Benaud N."/>
            <person name="Edwards R.J."/>
            <person name="Ferrari B.C."/>
        </authorList>
    </citation>
    <scope>NUCLEOTIDE SEQUENCE [LARGE SCALE GENOMIC DNA]</scope>
    <source>
        <strain evidence="4">NBH77</strain>
    </source>
</reference>
<keyword evidence="4" id="KW-1185">Reference proteome</keyword>
<dbReference type="InterPro" id="IPR000594">
    <property type="entry name" value="ThiF_NAD_FAD-bd"/>
</dbReference>
<evidence type="ECO:0000259" key="2">
    <source>
        <dbReference type="Pfam" id="PF00899"/>
    </source>
</evidence>
<evidence type="ECO:0000313" key="4">
    <source>
        <dbReference type="Proteomes" id="UP000515764"/>
    </source>
</evidence>
<feature type="region of interest" description="Disordered" evidence="1">
    <location>
        <begin position="1"/>
        <end position="31"/>
    </location>
</feature>
<dbReference type="InterPro" id="IPR045886">
    <property type="entry name" value="ThiF/MoeB/HesA"/>
</dbReference>
<dbReference type="Proteomes" id="UP000515764">
    <property type="component" value="Chromosome"/>
</dbReference>
<dbReference type="PANTHER" id="PTHR43267">
    <property type="entry name" value="TRNA THREONYLCARBAMOYLADENOSINE DEHYDRATASE"/>
    <property type="match status" value="1"/>
</dbReference>
<sequence>MLALGRALHQRQGRPLHHRHGAAPGGELTTGRSRPVRLISAVDVQEIAHETLLVLADQLLRIQSHSLQAPLREALRSLRQGTDVGALANAWADGEAAALLAELDALGWLTSEPIDASLDFAGETYERQLDYLGLFTPDTAAAQRRLLSARVGILGLGGVGGLVAQHLVAAGVGTFHLVDDDTVAKHNLNRQFTYAPEDVGAPKTEALARYLRRVRPEAEVTGYRRRITDEAGLDAVFGPGRRLDLLVLAADVPSDLPATVARWAAVTGTPFSMGAVGVGTGFWGPLVDPSRGGCWDCFERARRAALTEVEREVESGATEPAPFSFGPSNTTVAAMLAHDIIQYLCSGRCPTSGRRAALDFTQQHITHTEESTCTCQTT</sequence>
<dbReference type="SUPFAM" id="SSF69572">
    <property type="entry name" value="Activating enzymes of the ubiquitin-like proteins"/>
    <property type="match status" value="1"/>
</dbReference>
<dbReference type="Pfam" id="PF00899">
    <property type="entry name" value="ThiF"/>
    <property type="match status" value="1"/>
</dbReference>
<gene>
    <name evidence="3" type="ORF">F0345_23065</name>
</gene>
<dbReference type="Gene3D" id="3.40.50.720">
    <property type="entry name" value="NAD(P)-binding Rossmann-like Domain"/>
    <property type="match status" value="1"/>
</dbReference>
<dbReference type="PANTHER" id="PTHR43267:SF1">
    <property type="entry name" value="TRNA THREONYLCARBAMOYLADENOSINE DEHYDRATASE"/>
    <property type="match status" value="1"/>
</dbReference>
<dbReference type="InterPro" id="IPR035985">
    <property type="entry name" value="Ubiquitin-activating_enz"/>
</dbReference>
<organism evidence="3 4">
    <name type="scientific">Streptomyces rutgersensis</name>
    <dbReference type="NCBI Taxonomy" id="53451"/>
    <lineage>
        <taxon>Bacteria</taxon>
        <taxon>Bacillati</taxon>
        <taxon>Actinomycetota</taxon>
        <taxon>Actinomycetes</taxon>
        <taxon>Kitasatosporales</taxon>
        <taxon>Streptomycetaceae</taxon>
        <taxon>Streptomyces</taxon>
        <taxon>Streptomyces diastaticus group</taxon>
    </lineage>
</organism>
<dbReference type="EMBL" id="CP045704">
    <property type="protein sequence ID" value="QNE83638.1"/>
    <property type="molecule type" value="Genomic_DNA"/>
</dbReference>
<evidence type="ECO:0000313" key="3">
    <source>
        <dbReference type="EMBL" id="QNE83638.1"/>
    </source>
</evidence>
<protein>
    <recommendedName>
        <fullName evidence="2">THIF-type NAD/FAD binding fold domain-containing protein</fullName>
    </recommendedName>
</protein>
<accession>A0ABX6RSC9</accession>
<feature type="domain" description="THIF-type NAD/FAD binding fold" evidence="2">
    <location>
        <begin position="125"/>
        <end position="369"/>
    </location>
</feature>
<evidence type="ECO:0000256" key="1">
    <source>
        <dbReference type="SAM" id="MobiDB-lite"/>
    </source>
</evidence>
<proteinExistence type="predicted"/>
<name>A0ABX6RSC9_9ACTN</name>